<feature type="modified residue" description="Phosphohistidine" evidence="12">
    <location>
        <position position="469"/>
    </location>
</feature>
<dbReference type="Gene3D" id="1.20.120.160">
    <property type="entry name" value="HPT domain"/>
    <property type="match status" value="2"/>
</dbReference>
<dbReference type="GO" id="GO:0006935">
    <property type="term" value="P:chemotaxis"/>
    <property type="evidence" value="ECO:0007669"/>
    <property type="project" value="UniProtKB-KW"/>
</dbReference>
<dbReference type="SMART" id="SM00387">
    <property type="entry name" value="HATPase_c"/>
    <property type="match status" value="1"/>
</dbReference>
<evidence type="ECO:0000259" key="17">
    <source>
        <dbReference type="PROSITE" id="PS50894"/>
    </source>
</evidence>
<keyword evidence="5 12" id="KW-0597">Phosphoprotein</keyword>
<dbReference type="Proteomes" id="UP001155241">
    <property type="component" value="Unassembled WGS sequence"/>
</dbReference>
<dbReference type="InterPro" id="IPR036641">
    <property type="entry name" value="HPT_dom_sf"/>
</dbReference>
<dbReference type="Gene3D" id="3.30.565.10">
    <property type="entry name" value="Histidine kinase-like ATPase, C-terminal domain"/>
    <property type="match status" value="1"/>
</dbReference>
<dbReference type="Gene3D" id="2.30.30.40">
    <property type="entry name" value="SH3 Domains"/>
    <property type="match status" value="1"/>
</dbReference>
<evidence type="ECO:0000256" key="5">
    <source>
        <dbReference type="ARBA" id="ARBA00022553"/>
    </source>
</evidence>
<dbReference type="AlphaFoldDB" id="A0A9X2F922"/>
<dbReference type="PANTHER" id="PTHR43395">
    <property type="entry name" value="SENSOR HISTIDINE KINASE CHEA"/>
    <property type="match status" value="1"/>
</dbReference>
<evidence type="ECO:0000256" key="12">
    <source>
        <dbReference type="PROSITE-ProRule" id="PRU00110"/>
    </source>
</evidence>
<dbReference type="SUPFAM" id="SSF47384">
    <property type="entry name" value="Homodimeric domain of signal transducing histidine kinase"/>
    <property type="match status" value="1"/>
</dbReference>
<dbReference type="InterPro" id="IPR037006">
    <property type="entry name" value="CheA-like_homodim_sf"/>
</dbReference>
<name>A0A9X2F922_9BACT</name>
<feature type="domain" description="CheW-like" evidence="16">
    <location>
        <begin position="870"/>
        <end position="1005"/>
    </location>
</feature>
<evidence type="ECO:0000256" key="3">
    <source>
        <dbReference type="ARBA" id="ARBA00021495"/>
    </source>
</evidence>
<feature type="domain" description="HPt" evidence="17">
    <location>
        <begin position="1"/>
        <end position="105"/>
    </location>
</feature>
<dbReference type="PANTHER" id="PTHR43395:SF10">
    <property type="entry name" value="CHEMOTAXIS PROTEIN CHEA"/>
    <property type="match status" value="1"/>
</dbReference>
<dbReference type="InterPro" id="IPR036061">
    <property type="entry name" value="CheW-like_dom_sf"/>
</dbReference>
<dbReference type="FunFam" id="3.30.565.10:FF:000016">
    <property type="entry name" value="Chemotaxis protein CheA, putative"/>
    <property type="match status" value="1"/>
</dbReference>
<evidence type="ECO:0000256" key="9">
    <source>
        <dbReference type="ARBA" id="ARBA00022840"/>
    </source>
</evidence>
<proteinExistence type="predicted"/>
<evidence type="ECO:0000256" key="7">
    <source>
        <dbReference type="ARBA" id="ARBA00022741"/>
    </source>
</evidence>
<feature type="compositionally biased region" description="Polar residues" evidence="14">
    <location>
        <begin position="247"/>
        <end position="260"/>
    </location>
</feature>
<evidence type="ECO:0000256" key="1">
    <source>
        <dbReference type="ARBA" id="ARBA00000085"/>
    </source>
</evidence>
<dbReference type="InterPro" id="IPR036890">
    <property type="entry name" value="HATPase_C_sf"/>
</dbReference>
<feature type="region of interest" description="Disordered" evidence="14">
    <location>
        <begin position="244"/>
        <end position="263"/>
    </location>
</feature>
<comment type="function">
    <text evidence="11">Involved in the transmission of sensory signals from the chemoreceptors to the flagellar motors. CheA is autophosphorylated; it can transfer its phosphate group to either CheB or CheY.</text>
</comment>
<keyword evidence="7" id="KW-0547">Nucleotide-binding</keyword>
<dbReference type="InterPro" id="IPR004358">
    <property type="entry name" value="Sig_transdc_His_kin-like_C"/>
</dbReference>
<dbReference type="InterPro" id="IPR003594">
    <property type="entry name" value="HATPase_dom"/>
</dbReference>
<dbReference type="RefSeq" id="WP_252852010.1">
    <property type="nucleotide sequence ID" value="NZ_JAMXLR010000026.1"/>
</dbReference>
<dbReference type="Pfam" id="PF01627">
    <property type="entry name" value="Hpt"/>
    <property type="match status" value="2"/>
</dbReference>
<sequence>MTTNVKNYREIFFEETFEHLAEVEAGLLGLEHDPDDSSLLDQVFRGVHSIKGGAATFGIDSVADFSHSLENHLDKLRTGERRNDTDSSEALLRSVDCLRALVDAALQESEPDGETSKNIAEITHTLAQCHGTAAATDAGPQPAPANTNQADTHTTTTWRIEFAPGPDAFQNGLDPTLIWRELDGLGELSVQLDDSHLPNLAELDPTRCHLAWQATLVTDQSKDEIEQAFFFHADDAELVIEPVTASPARTTAPTEDSTADSAPAKRQTFGDWLVQRRVVSASQMLKALDLQYKNRIPVGQLALREGAMNVDQVFETLEWGSVNGERFGETAISRGFLTADGLAKLLDLQVHELPSICEELIAVGATTAEFLEQEQHAFRDAGGVIPPGEEFTTPPPCNEPIAHAASQAPADKQAKPAVNLEMLKQNSELIGDFLSDCREHLEEAEQQALQMEADSTSEEQLHALYRAFHTIKGVASFVGLTQITELAHAAEDVLNMAREGQLCLTGEAFELVLASLDSLRRLADGVPDLLECDESPPADANALQLMYNLKAVATGQQPAAASTPVPAAPAPVCESTAAQMEPTRASEPVEPGVPAPVASGSDPADASPASKAKAHSHDMKETVRVDRSRLDQLVDMIGELVIGEAMVRQEVAELQDETELESVAQLGRTVRELQEMSLSLRMVPIAATFQKMHRIVRDVSRKLGKQVNFQVEGEETELDKTMVDQLGDPLMHMVRNAVDHGVEMPNDRTAAGKPAEGNVTLRAFLRNGNFYIELVDDGRGLDRDRILQKAVERGVVQQADCEQIPDAEVWMLVFAPGFSTAAVVTDVSGRGVGMDVVKRAIEALNGSIEVESAAGQGSVFRVRLPLTMAIVDGLSVSLGSETFILPLVSVVESVRPQVHEVKTVVGRGEVVQVREETIPLVRLHRVFNRPARELDPTRALVVIVESDGRRLAVLVDELQGQVQAVMKSLETNYNKVPGIAGATILGNGEVAFILDVQGIAKLHANTSYGRVPVGNSTIEIAREESE</sequence>
<dbReference type="Pfam" id="PF02518">
    <property type="entry name" value="HATPase_c"/>
    <property type="match status" value="1"/>
</dbReference>
<feature type="region of interest" description="Disordered" evidence="14">
    <location>
        <begin position="581"/>
        <end position="623"/>
    </location>
</feature>
<feature type="modified residue" description="Phosphohistidine" evidence="12">
    <location>
        <position position="48"/>
    </location>
</feature>
<evidence type="ECO:0000256" key="14">
    <source>
        <dbReference type="SAM" id="MobiDB-lite"/>
    </source>
</evidence>
<dbReference type="SMART" id="SM00260">
    <property type="entry name" value="CheW"/>
    <property type="match status" value="1"/>
</dbReference>
<dbReference type="InterPro" id="IPR002545">
    <property type="entry name" value="CheW-lke_dom"/>
</dbReference>
<dbReference type="PROSITE" id="PS50851">
    <property type="entry name" value="CHEW"/>
    <property type="match status" value="1"/>
</dbReference>
<feature type="domain" description="HPt" evidence="17">
    <location>
        <begin position="422"/>
        <end position="526"/>
    </location>
</feature>
<keyword evidence="4" id="KW-0145">Chemotaxis</keyword>
<dbReference type="GO" id="GO:0005737">
    <property type="term" value="C:cytoplasm"/>
    <property type="evidence" value="ECO:0007669"/>
    <property type="project" value="InterPro"/>
</dbReference>
<evidence type="ECO:0000256" key="6">
    <source>
        <dbReference type="ARBA" id="ARBA00022679"/>
    </source>
</evidence>
<evidence type="ECO:0000256" key="13">
    <source>
        <dbReference type="SAM" id="Coils"/>
    </source>
</evidence>
<dbReference type="CDD" id="cd00088">
    <property type="entry name" value="HPT"/>
    <property type="match status" value="2"/>
</dbReference>
<dbReference type="EMBL" id="JAMXLR010000026">
    <property type="protein sequence ID" value="MCO6043908.1"/>
    <property type="molecule type" value="Genomic_DNA"/>
</dbReference>
<dbReference type="CDD" id="cd16916">
    <property type="entry name" value="HATPase_CheA-like"/>
    <property type="match status" value="1"/>
</dbReference>
<feature type="coiled-coil region" evidence="13">
    <location>
        <begin position="434"/>
        <end position="461"/>
    </location>
</feature>
<dbReference type="GO" id="GO:0000155">
    <property type="term" value="F:phosphorelay sensor kinase activity"/>
    <property type="evidence" value="ECO:0007669"/>
    <property type="project" value="InterPro"/>
</dbReference>
<evidence type="ECO:0000256" key="8">
    <source>
        <dbReference type="ARBA" id="ARBA00022777"/>
    </source>
</evidence>
<dbReference type="InterPro" id="IPR005467">
    <property type="entry name" value="His_kinase_dom"/>
</dbReference>
<keyword evidence="10" id="KW-0902">Two-component regulatory system</keyword>
<dbReference type="InterPro" id="IPR008207">
    <property type="entry name" value="Sig_transdc_His_kin_Hpt_dom"/>
</dbReference>
<evidence type="ECO:0000313" key="19">
    <source>
        <dbReference type="Proteomes" id="UP001155241"/>
    </source>
</evidence>
<evidence type="ECO:0000313" key="18">
    <source>
        <dbReference type="EMBL" id="MCO6043908.1"/>
    </source>
</evidence>
<dbReference type="Gene3D" id="1.10.287.560">
    <property type="entry name" value="Histidine kinase CheA-like, homodimeric domain"/>
    <property type="match status" value="1"/>
</dbReference>
<dbReference type="EC" id="2.7.13.3" evidence="2"/>
<dbReference type="SMART" id="SM01231">
    <property type="entry name" value="H-kinase_dim"/>
    <property type="match status" value="1"/>
</dbReference>
<feature type="region of interest" description="Disordered" evidence="14">
    <location>
        <begin position="134"/>
        <end position="153"/>
    </location>
</feature>
<comment type="catalytic activity">
    <reaction evidence="1">
        <text>ATP + protein L-histidine = ADP + protein N-phospho-L-histidine.</text>
        <dbReference type="EC" id="2.7.13.3"/>
    </reaction>
</comment>
<keyword evidence="19" id="KW-1185">Reference proteome</keyword>
<keyword evidence="8" id="KW-0418">Kinase</keyword>
<dbReference type="SUPFAM" id="SSF160246">
    <property type="entry name" value="EspE N-terminal domain-like"/>
    <property type="match status" value="1"/>
</dbReference>
<reference evidence="18" key="1">
    <citation type="submission" date="2022-06" db="EMBL/GenBank/DDBJ databases">
        <title>Aeoliella straminimaris, a novel planctomycete from sediments.</title>
        <authorList>
            <person name="Vitorino I.R."/>
            <person name="Lage O.M."/>
        </authorList>
    </citation>
    <scope>NUCLEOTIDE SEQUENCE</scope>
    <source>
        <strain evidence="18">ICT_H6.2</strain>
    </source>
</reference>
<dbReference type="PROSITE" id="PS50894">
    <property type="entry name" value="HPT"/>
    <property type="match status" value="2"/>
</dbReference>
<protein>
    <recommendedName>
        <fullName evidence="3">Chemotaxis protein CheA</fullName>
        <ecNumber evidence="2">2.7.13.3</ecNumber>
    </recommendedName>
</protein>
<dbReference type="SUPFAM" id="SSF47226">
    <property type="entry name" value="Histidine-containing phosphotransfer domain, HPT domain"/>
    <property type="match status" value="2"/>
</dbReference>
<dbReference type="InterPro" id="IPR036097">
    <property type="entry name" value="HisK_dim/P_sf"/>
</dbReference>
<evidence type="ECO:0000259" key="16">
    <source>
        <dbReference type="PROSITE" id="PS50851"/>
    </source>
</evidence>
<gene>
    <name evidence="18" type="ORF">NG895_08305</name>
</gene>
<comment type="caution">
    <text evidence="18">The sequence shown here is derived from an EMBL/GenBank/DDBJ whole genome shotgun (WGS) entry which is preliminary data.</text>
</comment>
<evidence type="ECO:0000256" key="10">
    <source>
        <dbReference type="ARBA" id="ARBA00023012"/>
    </source>
</evidence>
<evidence type="ECO:0000256" key="4">
    <source>
        <dbReference type="ARBA" id="ARBA00022500"/>
    </source>
</evidence>
<evidence type="ECO:0000259" key="15">
    <source>
        <dbReference type="PROSITE" id="PS50109"/>
    </source>
</evidence>
<keyword evidence="9" id="KW-0067">ATP-binding</keyword>
<dbReference type="SMART" id="SM00073">
    <property type="entry name" value="HPT"/>
    <property type="match status" value="2"/>
</dbReference>
<dbReference type="InterPro" id="IPR004105">
    <property type="entry name" value="CheA-like_dim"/>
</dbReference>
<dbReference type="FunFam" id="2.30.30.40:FF:000048">
    <property type="entry name" value="Chemotaxis protein CheA, putative"/>
    <property type="match status" value="1"/>
</dbReference>
<dbReference type="Pfam" id="PF02895">
    <property type="entry name" value="H-kinase_dim"/>
    <property type="match status" value="1"/>
</dbReference>
<dbReference type="GO" id="GO:0005524">
    <property type="term" value="F:ATP binding"/>
    <property type="evidence" value="ECO:0007669"/>
    <property type="project" value="UniProtKB-KW"/>
</dbReference>
<dbReference type="CDD" id="cd00731">
    <property type="entry name" value="CheA_reg"/>
    <property type="match status" value="1"/>
</dbReference>
<organism evidence="18 19">
    <name type="scientific">Aeoliella straminimaris</name>
    <dbReference type="NCBI Taxonomy" id="2954799"/>
    <lineage>
        <taxon>Bacteria</taxon>
        <taxon>Pseudomonadati</taxon>
        <taxon>Planctomycetota</taxon>
        <taxon>Planctomycetia</taxon>
        <taxon>Pirellulales</taxon>
        <taxon>Lacipirellulaceae</taxon>
        <taxon>Aeoliella</taxon>
    </lineage>
</organism>
<keyword evidence="13" id="KW-0175">Coiled coil</keyword>
<dbReference type="InterPro" id="IPR051315">
    <property type="entry name" value="Bact_Chemotaxis_CheA"/>
</dbReference>
<evidence type="ECO:0000256" key="11">
    <source>
        <dbReference type="ARBA" id="ARBA00035100"/>
    </source>
</evidence>
<dbReference type="PRINTS" id="PR00344">
    <property type="entry name" value="BCTRLSENSOR"/>
</dbReference>
<keyword evidence="6" id="KW-0808">Transferase</keyword>
<feature type="compositionally biased region" description="Low complexity" evidence="14">
    <location>
        <begin position="585"/>
        <end position="611"/>
    </location>
</feature>
<dbReference type="Pfam" id="PF01584">
    <property type="entry name" value="CheW"/>
    <property type="match status" value="1"/>
</dbReference>
<evidence type="ECO:0000256" key="2">
    <source>
        <dbReference type="ARBA" id="ARBA00012438"/>
    </source>
</evidence>
<dbReference type="SUPFAM" id="SSF55874">
    <property type="entry name" value="ATPase domain of HSP90 chaperone/DNA topoisomerase II/histidine kinase"/>
    <property type="match status" value="1"/>
</dbReference>
<accession>A0A9X2F922</accession>
<dbReference type="SUPFAM" id="SSF50341">
    <property type="entry name" value="CheW-like"/>
    <property type="match status" value="1"/>
</dbReference>
<dbReference type="PROSITE" id="PS50109">
    <property type="entry name" value="HIS_KIN"/>
    <property type="match status" value="1"/>
</dbReference>
<dbReference type="InterPro" id="IPR037257">
    <property type="entry name" value="T2SS_E_N_sf"/>
</dbReference>
<feature type="domain" description="Histidine kinase" evidence="15">
    <location>
        <begin position="614"/>
        <end position="868"/>
    </location>
</feature>